<name>A0A5J4VFQ5_9EUKA</name>
<dbReference type="Proteomes" id="UP000324800">
    <property type="component" value="Unassembled WGS sequence"/>
</dbReference>
<evidence type="ECO:0000313" key="3">
    <source>
        <dbReference type="EMBL" id="KAA6381273.1"/>
    </source>
</evidence>
<feature type="region of interest" description="Disordered" evidence="2">
    <location>
        <begin position="1"/>
        <end position="41"/>
    </location>
</feature>
<accession>A0A5J4VFQ5</accession>
<keyword evidence="1" id="KW-0175">Coiled coil</keyword>
<evidence type="ECO:0000256" key="2">
    <source>
        <dbReference type="SAM" id="MobiDB-lite"/>
    </source>
</evidence>
<feature type="region of interest" description="Disordered" evidence="2">
    <location>
        <begin position="314"/>
        <end position="341"/>
    </location>
</feature>
<feature type="compositionally biased region" description="Acidic residues" evidence="2">
    <location>
        <begin position="11"/>
        <end position="41"/>
    </location>
</feature>
<feature type="coiled-coil region" evidence="1">
    <location>
        <begin position="280"/>
        <end position="311"/>
    </location>
</feature>
<comment type="caution">
    <text evidence="3">The sequence shown here is derived from an EMBL/GenBank/DDBJ whole genome shotgun (WGS) entry which is preliminary data.</text>
</comment>
<protein>
    <submittedName>
        <fullName evidence="3">Uncharacterized protein</fullName>
    </submittedName>
</protein>
<evidence type="ECO:0000313" key="4">
    <source>
        <dbReference type="Proteomes" id="UP000324800"/>
    </source>
</evidence>
<organism evidence="3 4">
    <name type="scientific">Streblomastix strix</name>
    <dbReference type="NCBI Taxonomy" id="222440"/>
    <lineage>
        <taxon>Eukaryota</taxon>
        <taxon>Metamonada</taxon>
        <taxon>Preaxostyla</taxon>
        <taxon>Oxymonadida</taxon>
        <taxon>Streblomastigidae</taxon>
        <taxon>Streblomastix</taxon>
    </lineage>
</organism>
<reference evidence="3 4" key="1">
    <citation type="submission" date="2019-03" db="EMBL/GenBank/DDBJ databases">
        <title>Single cell metagenomics reveals metabolic interactions within the superorganism composed of flagellate Streblomastix strix and complex community of Bacteroidetes bacteria on its surface.</title>
        <authorList>
            <person name="Treitli S.C."/>
            <person name="Kolisko M."/>
            <person name="Husnik F."/>
            <person name="Keeling P."/>
            <person name="Hampl V."/>
        </authorList>
    </citation>
    <scope>NUCLEOTIDE SEQUENCE [LARGE SCALE GENOMIC DNA]</scope>
    <source>
        <strain evidence="3">ST1C</strain>
    </source>
</reference>
<dbReference type="EMBL" id="SNRW01007420">
    <property type="protein sequence ID" value="KAA6381273.1"/>
    <property type="molecule type" value="Genomic_DNA"/>
</dbReference>
<dbReference type="OrthoDB" id="167576at2759"/>
<feature type="compositionally biased region" description="Basic and acidic residues" evidence="2">
    <location>
        <begin position="1"/>
        <end position="10"/>
    </location>
</feature>
<gene>
    <name evidence="3" type="ORF">EZS28_023201</name>
</gene>
<evidence type="ECO:0000256" key="1">
    <source>
        <dbReference type="SAM" id="Coils"/>
    </source>
</evidence>
<dbReference type="AlphaFoldDB" id="A0A5J4VFQ5"/>
<proteinExistence type="predicted"/>
<sequence length="365" mass="43374">MERKIKKEEQIEITDEEQSDSEEDEDEEEEEDDEEIQPEFDDYGTLIGFRSEIQTKHQKQMQQILQQQRVLQEIQMQGGVLTYQQQYEQKQLELLKKKKEEERVKNGKNGKRGIFIIDNQVVQRCFQKIGICWNPSFFPYKQEFHFVFPAEYHMEPALGMRIRYAPQFLIARRTLTKREKIMNKRLAELKQQMWVKQREALKRQKKGVEVDPDVEMGLFLHKHKEQNKFRDKIDSINPSGLQNQAQKLGVATRFPPFMPRIMTNQIDFLPSAPGDGRFCLLKLDKQMDLYEDQEEEELKQERQKQKESEMQFQLNTGMNGNEFDQQQITDDEDEENEIDKLSEKKGISTAVTYYTAVVGISHKYL</sequence>